<dbReference type="InterPro" id="IPR036908">
    <property type="entry name" value="RlpA-like_sf"/>
</dbReference>
<feature type="chain" id="PRO_5019509438" description="Allergen Asp f 7" evidence="3">
    <location>
        <begin position="18"/>
        <end position="298"/>
    </location>
</feature>
<accession>A0A428PSQ8</accession>
<gene>
    <name evidence="4" type="ORF">CEP54_009009</name>
</gene>
<evidence type="ECO:0000256" key="3">
    <source>
        <dbReference type="SAM" id="SignalP"/>
    </source>
</evidence>
<dbReference type="Gene3D" id="2.40.40.10">
    <property type="entry name" value="RlpA-like domain"/>
    <property type="match status" value="1"/>
</dbReference>
<keyword evidence="1 3" id="KW-0732">Signal</keyword>
<feature type="region of interest" description="Disordered" evidence="2">
    <location>
        <begin position="89"/>
        <end position="199"/>
    </location>
</feature>
<evidence type="ECO:0000256" key="1">
    <source>
        <dbReference type="ARBA" id="ARBA00022729"/>
    </source>
</evidence>
<name>A0A428PSQ8_9HYPO</name>
<dbReference type="STRING" id="1325734.A0A428PSQ8"/>
<protein>
    <recommendedName>
        <fullName evidence="6">Allergen Asp f 7</fullName>
    </recommendedName>
</protein>
<comment type="caution">
    <text evidence="4">The sequence shown here is derived from an EMBL/GenBank/DDBJ whole genome shotgun (WGS) entry which is preliminary data.</text>
</comment>
<evidence type="ECO:0008006" key="6">
    <source>
        <dbReference type="Google" id="ProtNLM"/>
    </source>
</evidence>
<organism evidence="4 5">
    <name type="scientific">Fusarium duplospermum</name>
    <dbReference type="NCBI Taxonomy" id="1325734"/>
    <lineage>
        <taxon>Eukaryota</taxon>
        <taxon>Fungi</taxon>
        <taxon>Dikarya</taxon>
        <taxon>Ascomycota</taxon>
        <taxon>Pezizomycotina</taxon>
        <taxon>Sordariomycetes</taxon>
        <taxon>Hypocreomycetidae</taxon>
        <taxon>Hypocreales</taxon>
        <taxon>Nectriaceae</taxon>
        <taxon>Fusarium</taxon>
        <taxon>Fusarium solani species complex</taxon>
    </lineage>
</organism>
<dbReference type="EMBL" id="NKCI01000095">
    <property type="protein sequence ID" value="RSL56122.1"/>
    <property type="molecule type" value="Genomic_DNA"/>
</dbReference>
<evidence type="ECO:0000256" key="2">
    <source>
        <dbReference type="SAM" id="MobiDB-lite"/>
    </source>
</evidence>
<dbReference type="AlphaFoldDB" id="A0A428PSQ8"/>
<feature type="signal peptide" evidence="3">
    <location>
        <begin position="1"/>
        <end position="17"/>
    </location>
</feature>
<dbReference type="SUPFAM" id="SSF50685">
    <property type="entry name" value="Barwin-like endoglucanases"/>
    <property type="match status" value="1"/>
</dbReference>
<dbReference type="CDD" id="cd22191">
    <property type="entry name" value="DPBB_RlpA_EXP_N-like"/>
    <property type="match status" value="1"/>
</dbReference>
<evidence type="ECO:0000313" key="4">
    <source>
        <dbReference type="EMBL" id="RSL56122.1"/>
    </source>
</evidence>
<dbReference type="Proteomes" id="UP000288168">
    <property type="component" value="Unassembled WGS sequence"/>
</dbReference>
<feature type="compositionally biased region" description="Acidic residues" evidence="2">
    <location>
        <begin position="172"/>
        <end position="182"/>
    </location>
</feature>
<dbReference type="InterPro" id="IPR051477">
    <property type="entry name" value="Expansin_CellWall"/>
</dbReference>
<dbReference type="OrthoDB" id="623670at2759"/>
<sequence>MKSFTIASTLLAAVAVAQPHGKLHGIHHRRHHQNAERDVVVTEVEWVTEYEYVTKMVDATTTVWITPGQEQAQPTTSEAAKFVETVVPSEPATTEVKKPVEKKPAPTTTLVTSVYTPPPPPPEPTTTEVKEAPKPKVTTYEAPKPVTTQQYVPEPEPTTVAAAPVASSPAKDEEEEEEEEETNNGGSSGGDGGSSAAKSGEFTYYDVGMGACGEDDSGKDESENIVALSHLLMGTVSNGNPMCGKTITIKAKGKTTTAVVKDKCMGCAINDIDVSKKCFKEISGDLDAGRIDVEWWFN</sequence>
<evidence type="ECO:0000313" key="5">
    <source>
        <dbReference type="Proteomes" id="UP000288168"/>
    </source>
</evidence>
<dbReference type="PANTHER" id="PTHR31836:SF28">
    <property type="entry name" value="SRCR DOMAIN-CONTAINING PROTEIN-RELATED"/>
    <property type="match status" value="1"/>
</dbReference>
<feature type="compositionally biased region" description="Low complexity" evidence="2">
    <location>
        <begin position="157"/>
        <end position="169"/>
    </location>
</feature>
<dbReference type="PANTHER" id="PTHR31836">
    <property type="match status" value="1"/>
</dbReference>
<keyword evidence="5" id="KW-1185">Reference proteome</keyword>
<feature type="compositionally biased region" description="Basic and acidic residues" evidence="2">
    <location>
        <begin position="95"/>
        <end position="104"/>
    </location>
</feature>
<proteinExistence type="predicted"/>
<reference evidence="4 5" key="1">
    <citation type="submission" date="2017-06" db="EMBL/GenBank/DDBJ databases">
        <title>Comparative genomic analysis of Ambrosia Fusariam Clade fungi.</title>
        <authorList>
            <person name="Stajich J.E."/>
            <person name="Carrillo J."/>
            <person name="Kijimoto T."/>
            <person name="Eskalen A."/>
            <person name="O'Donnell K."/>
            <person name="Kasson M."/>
        </authorList>
    </citation>
    <scope>NUCLEOTIDE SEQUENCE [LARGE SCALE GENOMIC DNA]</scope>
    <source>
        <strain evidence="4 5">NRRL62584</strain>
    </source>
</reference>
<feature type="compositionally biased region" description="Low complexity" evidence="2">
    <location>
        <begin position="105"/>
        <end position="115"/>
    </location>
</feature>